<dbReference type="RefSeq" id="XP_022080011.1">
    <property type="nucleotide sequence ID" value="XM_022224319.1"/>
</dbReference>
<dbReference type="Gene3D" id="1.20.5.730">
    <property type="entry name" value="Single helix bin"/>
    <property type="match status" value="1"/>
</dbReference>
<organism evidence="5 6">
    <name type="scientific">Acanthaster planci</name>
    <name type="common">Crown-of-thorns starfish</name>
    <dbReference type="NCBI Taxonomy" id="133434"/>
    <lineage>
        <taxon>Eukaryota</taxon>
        <taxon>Metazoa</taxon>
        <taxon>Echinodermata</taxon>
        <taxon>Eleutherozoa</taxon>
        <taxon>Asterozoa</taxon>
        <taxon>Asteroidea</taxon>
        <taxon>Valvatacea</taxon>
        <taxon>Valvatida</taxon>
        <taxon>Acanthasteridae</taxon>
        <taxon>Acanthaster</taxon>
    </lineage>
</organism>
<dbReference type="OMA" id="ANHREAN"/>
<feature type="region of interest" description="Disordered" evidence="3">
    <location>
        <begin position="342"/>
        <end position="402"/>
    </location>
</feature>
<proteinExistence type="inferred from homology"/>
<evidence type="ECO:0000313" key="5">
    <source>
        <dbReference type="Proteomes" id="UP000694845"/>
    </source>
</evidence>
<dbReference type="Proteomes" id="UP000694845">
    <property type="component" value="Unplaced"/>
</dbReference>
<dbReference type="InterPro" id="IPR011515">
    <property type="entry name" value="Shugoshin_C"/>
</dbReference>
<feature type="region of interest" description="Disordered" evidence="3">
    <location>
        <begin position="215"/>
        <end position="269"/>
    </location>
</feature>
<feature type="compositionally biased region" description="Polar residues" evidence="3">
    <location>
        <begin position="215"/>
        <end position="258"/>
    </location>
</feature>
<dbReference type="GO" id="GO:0045132">
    <property type="term" value="P:meiotic chromosome segregation"/>
    <property type="evidence" value="ECO:0007669"/>
    <property type="project" value="InterPro"/>
</dbReference>
<evidence type="ECO:0000313" key="6">
    <source>
        <dbReference type="RefSeq" id="XP_022080011.1"/>
    </source>
</evidence>
<protein>
    <submittedName>
        <fullName evidence="6">Uncharacterized protein LOC110973474</fullName>
    </submittedName>
</protein>
<feature type="region of interest" description="Disordered" evidence="3">
    <location>
        <begin position="1"/>
        <end position="54"/>
    </location>
</feature>
<reference evidence="6" key="1">
    <citation type="submission" date="2025-08" db="UniProtKB">
        <authorList>
            <consortium name="RefSeq"/>
        </authorList>
    </citation>
    <scope>IDENTIFICATION</scope>
</reference>
<dbReference type="GO" id="GO:0005634">
    <property type="term" value="C:nucleus"/>
    <property type="evidence" value="ECO:0007669"/>
    <property type="project" value="InterPro"/>
</dbReference>
<evidence type="ECO:0000256" key="3">
    <source>
        <dbReference type="SAM" id="MobiDB-lite"/>
    </source>
</evidence>
<feature type="region of interest" description="Disordered" evidence="3">
    <location>
        <begin position="857"/>
        <end position="1001"/>
    </location>
</feature>
<feature type="compositionally biased region" description="Basic residues" evidence="3">
    <location>
        <begin position="693"/>
        <end position="702"/>
    </location>
</feature>
<feature type="compositionally biased region" description="Polar residues" evidence="3">
    <location>
        <begin position="905"/>
        <end position="922"/>
    </location>
</feature>
<comment type="similarity">
    <text evidence="1">Belongs to the shugoshin family.</text>
</comment>
<dbReference type="GO" id="GO:0000775">
    <property type="term" value="C:chromosome, centromeric region"/>
    <property type="evidence" value="ECO:0007669"/>
    <property type="project" value="InterPro"/>
</dbReference>
<name>A0A8B7XII0_ACAPL</name>
<feature type="compositionally biased region" description="Basic and acidic residues" evidence="3">
    <location>
        <begin position="476"/>
        <end position="495"/>
    </location>
</feature>
<feature type="domain" description="Shugoshin C-terminal" evidence="4">
    <location>
        <begin position="951"/>
        <end position="973"/>
    </location>
</feature>
<feature type="compositionally biased region" description="Basic and acidic residues" evidence="3">
    <location>
        <begin position="1"/>
        <end position="17"/>
    </location>
</feature>
<evidence type="ECO:0000256" key="2">
    <source>
        <dbReference type="ARBA" id="ARBA00022829"/>
    </source>
</evidence>
<feature type="region of interest" description="Disordered" evidence="3">
    <location>
        <begin position="674"/>
        <end position="705"/>
    </location>
</feature>
<dbReference type="KEGG" id="aplc:110973474"/>
<accession>A0A8B7XII0</accession>
<feature type="compositionally biased region" description="Basic and acidic residues" evidence="3">
    <location>
        <begin position="619"/>
        <end position="634"/>
    </location>
</feature>
<feature type="region of interest" description="Disordered" evidence="3">
    <location>
        <begin position="455"/>
        <end position="556"/>
    </location>
</feature>
<evidence type="ECO:0000256" key="1">
    <source>
        <dbReference type="ARBA" id="ARBA00010845"/>
    </source>
</evidence>
<gene>
    <name evidence="6" type="primary">LOC110973474</name>
</gene>
<dbReference type="Pfam" id="PF07557">
    <property type="entry name" value="Shugoshin_C"/>
    <property type="match status" value="1"/>
</dbReference>
<dbReference type="OrthoDB" id="9901374at2759"/>
<sequence>MATSTMRDDNYRKDKDTMSQSKGNTSFELIKEKMKEKRRKKALNDGNTSWSRSFSKKKGTSASFVLKASLRSNNQSLAKALAASRHEAQQAHHSVLELQRERQYLLQQANSTRQAEKECMQRFGNIKQVLTKVTHSLLDAVSSLGQALDLCSSLPLRDSSLGILPRASMTSDDDSFGIAQKASQGLSTYSRQTRLVSKAIESAASNIMDASKTMATATIHQSESPSRNSQSKPAPGSSRSEGPTKVSQSESTVNTVDQSEPVLEGVGQSKEMKDLADEEFELDFPSLDDADFHLMFTEETPDNQGVGSCDSRHQSHCLEAPVKRSRTATVLDPIAIKKALADDGDNATHTKDPGEDATTILSPHPEPPFQQPPGEKTQASSPLTHQKKHLIKSPDKRPAITSRRMTYNVTLDNSDSASNKTFEVQASPFIPLVPNQQAGAVKERYVFVHSPPCNASKYKSLDTEPRDATSHSVPTQDEHSISQADKTRFNHDEQVIRPWGNIQVDKPCSSSSAIKPKLKSKPSANTSRSLLPKPPKKETSKDPAKICQTKHTKTGLKKLSKKTALMSESFRNDLAIFDLSAGDSFSLAPPVLKRVKPKPTSSLAEFSKTNNDQDGAPCLKKEKPTEVHSPHDGKQGPPADLVVPGKALEPVHQEELLNPMPQREESHLAYNKHIKQAEPTKPTEAVNSERGGKIKRKSKKAKSVVSPTISKMAATSNWKTELNLAAVKSESKASDIFDGICLGEPSRQTGKAKLAPSWKPAEDVDDAILSVASAQPTKHHPTKRVKAKALHVPQTEGIIDRADTASTMLDNVGKYSTLHRGKTSTNKAKPSVTFEQTDPVQANHREANEFLFDISAPHGLQKTPPSKKSASPHLRSPSPSTVAEPIAPSKVGSDSERGPSVVAMETNSQTVTNNSHPHQAQQGRKRTADALVGVQLASERGEEESEAQETGRRSRRAVPISYKEPSLRDKLRRDHSPTKKKTKTKKVKSKPTALATVTNVL</sequence>
<dbReference type="AlphaFoldDB" id="A0A8B7XII0"/>
<feature type="compositionally biased region" description="Basic and acidic residues" evidence="3">
    <location>
        <begin position="535"/>
        <end position="544"/>
    </location>
</feature>
<feature type="compositionally biased region" description="Basic residues" evidence="3">
    <location>
        <begin position="978"/>
        <end position="989"/>
    </location>
</feature>
<feature type="compositionally biased region" description="Basic and acidic residues" evidence="3">
    <location>
        <begin position="965"/>
        <end position="977"/>
    </location>
</feature>
<feature type="compositionally biased region" description="Polar residues" evidence="3">
    <location>
        <begin position="599"/>
        <end position="613"/>
    </location>
</feature>
<keyword evidence="5" id="KW-1185">Reference proteome</keyword>
<feature type="compositionally biased region" description="Basic and acidic residues" evidence="3">
    <location>
        <begin position="459"/>
        <end position="469"/>
    </location>
</feature>
<dbReference type="GeneID" id="110973474"/>
<feature type="region of interest" description="Disordered" evidence="3">
    <location>
        <begin position="595"/>
        <end position="644"/>
    </location>
</feature>
<evidence type="ECO:0000259" key="4">
    <source>
        <dbReference type="Pfam" id="PF07557"/>
    </source>
</evidence>
<feature type="compositionally biased region" description="Polar residues" evidence="3">
    <location>
        <begin position="18"/>
        <end position="27"/>
    </location>
</feature>
<keyword evidence="2" id="KW-0159">Chromosome partition</keyword>